<organism evidence="1">
    <name type="scientific">marine metagenome</name>
    <dbReference type="NCBI Taxonomy" id="408172"/>
    <lineage>
        <taxon>unclassified sequences</taxon>
        <taxon>metagenomes</taxon>
        <taxon>ecological metagenomes</taxon>
    </lineage>
</organism>
<name>A0A382X457_9ZZZZ</name>
<dbReference type="EMBL" id="UINC01164831">
    <property type="protein sequence ID" value="SVD65882.1"/>
    <property type="molecule type" value="Genomic_DNA"/>
</dbReference>
<reference evidence="1" key="1">
    <citation type="submission" date="2018-05" db="EMBL/GenBank/DDBJ databases">
        <authorList>
            <person name="Lanie J.A."/>
            <person name="Ng W.-L."/>
            <person name="Kazmierczak K.M."/>
            <person name="Andrzejewski T.M."/>
            <person name="Davidsen T.M."/>
            <person name="Wayne K.J."/>
            <person name="Tettelin H."/>
            <person name="Glass J.I."/>
            <person name="Rusch D."/>
            <person name="Podicherti R."/>
            <person name="Tsui H.-C.T."/>
            <person name="Winkler M.E."/>
        </authorList>
    </citation>
    <scope>NUCLEOTIDE SEQUENCE</scope>
</reference>
<protein>
    <submittedName>
        <fullName evidence="1">Uncharacterized protein</fullName>
    </submittedName>
</protein>
<feature type="non-terminal residue" evidence="1">
    <location>
        <position position="1"/>
    </location>
</feature>
<proteinExistence type="predicted"/>
<sequence>NCDWSSAGHRPDSGNLALRYHDHRRFSAGFVEASSRKIFFFDGDSSYRIGDNVRTNAVAAATCTGSVEYYGSGGVGRGAECLRLYCHVLAGLSTGQYVAVCDLPSAAGGRDFGCLYL</sequence>
<gene>
    <name evidence="1" type="ORF">METZ01_LOCUS418736</name>
</gene>
<dbReference type="AlphaFoldDB" id="A0A382X457"/>
<feature type="non-terminal residue" evidence="1">
    <location>
        <position position="117"/>
    </location>
</feature>
<evidence type="ECO:0000313" key="1">
    <source>
        <dbReference type="EMBL" id="SVD65882.1"/>
    </source>
</evidence>
<accession>A0A382X457</accession>